<dbReference type="InterPro" id="IPR018841">
    <property type="entry name" value="DUF2442"/>
</dbReference>
<keyword evidence="2" id="KW-1185">Reference proteome</keyword>
<evidence type="ECO:0000313" key="1">
    <source>
        <dbReference type="EMBL" id="MFG1255435.1"/>
    </source>
</evidence>
<dbReference type="RefSeq" id="WP_394010413.1">
    <property type="nucleotide sequence ID" value="NZ_JBAFUR010000011.1"/>
</dbReference>
<proteinExistence type="predicted"/>
<sequence>MDYEAAREQGEARLRGPRAESAFFDPTCGRLIIGLMGGALLELVPSDVQGLERATPAELAEIELEPFGLALHFPKLNADLYVPALAQGVLGSASWMADRARRQPPADL</sequence>
<comment type="caution">
    <text evidence="1">The sequence shown here is derived from an EMBL/GenBank/DDBJ whole genome shotgun (WGS) entry which is preliminary data.</text>
</comment>
<dbReference type="EMBL" id="JBAFUR010000011">
    <property type="protein sequence ID" value="MFG1255435.1"/>
    <property type="molecule type" value="Genomic_DNA"/>
</dbReference>
<dbReference type="Proteomes" id="UP001604043">
    <property type="component" value="Unassembled WGS sequence"/>
</dbReference>
<protein>
    <submittedName>
        <fullName evidence="1">DUF2442 domain-containing protein</fullName>
    </submittedName>
</protein>
<dbReference type="Pfam" id="PF10387">
    <property type="entry name" value="DUF2442"/>
    <property type="match status" value="1"/>
</dbReference>
<evidence type="ECO:0000313" key="2">
    <source>
        <dbReference type="Proteomes" id="UP001604043"/>
    </source>
</evidence>
<name>A0ABW6ZR93_9HYPH</name>
<gene>
    <name evidence="1" type="ORF">V5F30_24705</name>
</gene>
<reference evidence="1 2" key="1">
    <citation type="submission" date="2024-02" db="EMBL/GenBank/DDBJ databases">
        <title>Expansion and revision of Xanthobacter and proposal of Roseixanthobacter gen. nov.</title>
        <authorList>
            <person name="Soltysiak M.P.M."/>
            <person name="Jalihal A."/>
            <person name="Ory A."/>
            <person name="Chrisophersen C."/>
            <person name="Lee A.D."/>
            <person name="Boulton J."/>
            <person name="Springer M."/>
        </authorList>
    </citation>
    <scope>NUCLEOTIDE SEQUENCE [LARGE SCALE GENOMIC DNA]</scope>
    <source>
        <strain evidence="1 2">CB5</strain>
    </source>
</reference>
<dbReference type="Gene3D" id="3.30.2020.40">
    <property type="entry name" value="Uncharacterised protein PF10387, DUF2442"/>
    <property type="match status" value="1"/>
</dbReference>
<organism evidence="1 2">
    <name type="scientific">Xanthobacter aminoxidans</name>
    <dbReference type="NCBI Taxonomy" id="186280"/>
    <lineage>
        <taxon>Bacteria</taxon>
        <taxon>Pseudomonadati</taxon>
        <taxon>Pseudomonadota</taxon>
        <taxon>Alphaproteobacteria</taxon>
        <taxon>Hyphomicrobiales</taxon>
        <taxon>Xanthobacteraceae</taxon>
        <taxon>Xanthobacter</taxon>
    </lineage>
</organism>
<accession>A0ABW6ZR93</accession>